<evidence type="ECO:0000313" key="1">
    <source>
        <dbReference type="EMBL" id="KKU21753.1"/>
    </source>
</evidence>
<proteinExistence type="predicted"/>
<name>A0A0G1QVC4_9BACT</name>
<feature type="non-terminal residue" evidence="1">
    <location>
        <position position="1"/>
    </location>
</feature>
<accession>A0A0G1QVC4</accession>
<dbReference type="EMBL" id="LCLS01000013">
    <property type="protein sequence ID" value="KKU21753.1"/>
    <property type="molecule type" value="Genomic_DNA"/>
</dbReference>
<dbReference type="AlphaFoldDB" id="A0A0G1QVC4"/>
<protein>
    <submittedName>
        <fullName evidence="1">Uncharacterized protein</fullName>
    </submittedName>
</protein>
<comment type="caution">
    <text evidence="1">The sequence shown here is derived from an EMBL/GenBank/DDBJ whole genome shotgun (WGS) entry which is preliminary data.</text>
</comment>
<gene>
    <name evidence="1" type="ORF">UX31_C0013G0027</name>
</gene>
<organism evidence="1 2">
    <name type="scientific">Candidatus Nomurabacteria bacterium GW2011_GWA1_46_11</name>
    <dbReference type="NCBI Taxonomy" id="1618732"/>
    <lineage>
        <taxon>Bacteria</taxon>
        <taxon>Candidatus Nomuraibacteriota</taxon>
    </lineage>
</organism>
<dbReference type="Proteomes" id="UP000034107">
    <property type="component" value="Unassembled WGS sequence"/>
</dbReference>
<reference evidence="1 2" key="1">
    <citation type="journal article" date="2015" name="Nature">
        <title>rRNA introns, odd ribosomes, and small enigmatic genomes across a large radiation of phyla.</title>
        <authorList>
            <person name="Brown C.T."/>
            <person name="Hug L.A."/>
            <person name="Thomas B.C."/>
            <person name="Sharon I."/>
            <person name="Castelle C.J."/>
            <person name="Singh A."/>
            <person name="Wilkins M.J."/>
            <person name="Williams K.H."/>
            <person name="Banfield J.F."/>
        </authorList>
    </citation>
    <scope>NUCLEOTIDE SEQUENCE [LARGE SCALE GENOMIC DNA]</scope>
</reference>
<sequence>SDCRLQLAYMKLDSLVIVHQPRHGEYVPEPCTRDAARLWKLVRKIGLQQNIVL</sequence>
<evidence type="ECO:0000313" key="2">
    <source>
        <dbReference type="Proteomes" id="UP000034107"/>
    </source>
</evidence>